<dbReference type="Proteomes" id="UP000059113">
    <property type="component" value="Chromosome"/>
</dbReference>
<keyword evidence="2" id="KW-1185">Reference proteome</keyword>
<evidence type="ECO:0000313" key="1">
    <source>
        <dbReference type="EMBL" id="AKQ42308.2"/>
    </source>
</evidence>
<dbReference type="AlphaFoldDB" id="A0A0H4VYS1"/>
<protein>
    <submittedName>
        <fullName evidence="1">Uncharacterized protein</fullName>
    </submittedName>
</protein>
<reference evidence="2" key="2">
    <citation type="submission" date="2015-04" db="EMBL/GenBank/DDBJ databases">
        <title>The complete genome sequence of Erythrobacter sp. s21-N3.</title>
        <authorList>
            <person name="Zhuang L."/>
            <person name="Liu Y."/>
            <person name="Shao Z."/>
        </authorList>
    </citation>
    <scope>NUCLEOTIDE SEQUENCE [LARGE SCALE GENOMIC DNA]</scope>
    <source>
        <strain evidence="2">s21-N3</strain>
    </source>
</reference>
<proteinExistence type="predicted"/>
<reference evidence="1 2" key="1">
    <citation type="journal article" date="2015" name="Int. J. Syst. Evol. Microbiol.">
        <title>Erythrobacter atlanticus sp. nov., a bacterium from ocean sediment able to degrade polycyclic aromatic hydrocarbons.</title>
        <authorList>
            <person name="Zhuang L."/>
            <person name="Liu Y."/>
            <person name="Wang L."/>
            <person name="Wang W."/>
            <person name="Shao Z."/>
        </authorList>
    </citation>
    <scope>NUCLEOTIDE SEQUENCE [LARGE SCALE GENOMIC DNA]</scope>
    <source>
        <strain evidence="2">s21-N3</strain>
    </source>
</reference>
<name>A0A0H4VYS1_9SPHN</name>
<dbReference type="EMBL" id="CP011310">
    <property type="protein sequence ID" value="AKQ42308.2"/>
    <property type="molecule type" value="Genomic_DNA"/>
</dbReference>
<gene>
    <name evidence="1" type="ORF">CP97_10175</name>
</gene>
<accession>A0A0H4VYS1</accession>
<sequence length="76" mass="8434">MVHGAHHGEEGAETTLTMVRWKGDKKHKRLSATEIGQLASEIHELGNQVWSILNAIIEHAARDHVQEDLTDALSKS</sequence>
<organism evidence="1 2">
    <name type="scientific">Aurantiacibacter atlanticus</name>
    <dbReference type="NCBI Taxonomy" id="1648404"/>
    <lineage>
        <taxon>Bacteria</taxon>
        <taxon>Pseudomonadati</taxon>
        <taxon>Pseudomonadota</taxon>
        <taxon>Alphaproteobacteria</taxon>
        <taxon>Sphingomonadales</taxon>
        <taxon>Erythrobacteraceae</taxon>
        <taxon>Aurantiacibacter</taxon>
    </lineage>
</organism>
<evidence type="ECO:0000313" key="2">
    <source>
        <dbReference type="Proteomes" id="UP000059113"/>
    </source>
</evidence>
<dbReference type="KEGG" id="ery:CP97_10175"/>